<feature type="domain" description="Acyl-CoA oxidase/dehydrogenase middle" evidence="8">
    <location>
        <begin position="121"/>
        <end position="197"/>
    </location>
</feature>
<dbReference type="Gene3D" id="2.40.110.10">
    <property type="entry name" value="Butyryl-CoA Dehydrogenase, subunit A, domain 2"/>
    <property type="match status" value="1"/>
</dbReference>
<reference evidence="10 11" key="1">
    <citation type="journal article" date="2016" name="BMC Genomics">
        <title>Genomic analysis of the nitrate-respiring Sphingopyxis granuli (formerly Sphingomonas macrogoltabida) strain TFA.</title>
        <authorList>
            <person name="Garcia-Romero I."/>
            <person name="Perez-Pulido A.J."/>
            <person name="Gonzalez-Flores Y.E."/>
            <person name="Reyes-Ramirez F."/>
            <person name="Santero E."/>
            <person name="Floriano B."/>
        </authorList>
    </citation>
    <scope>NUCLEOTIDE SEQUENCE [LARGE SCALE GENOMIC DNA]</scope>
    <source>
        <strain evidence="10 11">TFA</strain>
    </source>
</reference>
<dbReference type="EC" id="1.3.8.1" evidence="10"/>
<gene>
    <name evidence="10" type="primary">fadE26</name>
    <name evidence="10" type="ORF">SGRAN_1082</name>
</gene>
<dbReference type="RefSeq" id="WP_067181345.1">
    <property type="nucleotide sequence ID" value="NZ_CP012199.1"/>
</dbReference>
<dbReference type="InterPro" id="IPR036250">
    <property type="entry name" value="AcylCo_DH-like_C"/>
</dbReference>
<dbReference type="GO" id="GO:0005886">
    <property type="term" value="C:plasma membrane"/>
    <property type="evidence" value="ECO:0007669"/>
    <property type="project" value="TreeGrafter"/>
</dbReference>
<dbReference type="Gene3D" id="1.20.140.10">
    <property type="entry name" value="Butyryl-CoA Dehydrogenase, subunit A, domain 3"/>
    <property type="match status" value="1"/>
</dbReference>
<evidence type="ECO:0000256" key="4">
    <source>
        <dbReference type="ARBA" id="ARBA00022827"/>
    </source>
</evidence>
<dbReference type="InterPro" id="IPR013786">
    <property type="entry name" value="AcylCoA_DH/ox_N"/>
</dbReference>
<dbReference type="GO" id="GO:0016937">
    <property type="term" value="F:short-chain fatty acyl-CoA dehydrogenase activity"/>
    <property type="evidence" value="ECO:0007669"/>
    <property type="project" value="UniProtKB-EC"/>
</dbReference>
<dbReference type="InterPro" id="IPR006091">
    <property type="entry name" value="Acyl-CoA_Oxase/DH_mid-dom"/>
</dbReference>
<sequence>MDTRYPARIEDFRNEVRSYFEDLVRRFGGDGSTENRTHYRALARQLGADGWLGISLGEEWGGGNRSAVEQLIVSEEAERAGVSLPFLTTHTVGPLIQRFGSAEQKERFLPAIVRGEILFSIGYTESQAGTDLASLSTSAVPHASGYVVNGEKLFTSFSNVADYVWLAARTDPQAPPHRGISVLLVPTDAPGYSWTPLDILDHYPVSVTRYENVVVPSDNLVGGEGNGWKLIMGQLSRERVLCFTVAGTAHMVEQVTQWARRTVGIDGRRIIDRPWVQTNLARMRAHLEVSRLHAAELAAALDQGEISFAQSSSYKVLASETLILCQRLLLEILGAQAPLRGTSPMAVLEGKLIKAYNGYLVKQFGGGANDILRGLIATDALAFPRIR</sequence>
<evidence type="ECO:0000259" key="9">
    <source>
        <dbReference type="Pfam" id="PF02771"/>
    </source>
</evidence>
<keyword evidence="11" id="KW-1185">Reference proteome</keyword>
<evidence type="ECO:0000256" key="1">
    <source>
        <dbReference type="ARBA" id="ARBA00001974"/>
    </source>
</evidence>
<dbReference type="KEGG" id="sgi:SGRAN_1082"/>
<dbReference type="InterPro" id="IPR052161">
    <property type="entry name" value="Mycobact_Acyl-CoA_DH"/>
</dbReference>
<evidence type="ECO:0000313" key="11">
    <source>
        <dbReference type="Proteomes" id="UP000058599"/>
    </source>
</evidence>
<dbReference type="GO" id="GO:0050660">
    <property type="term" value="F:flavin adenine dinucleotide binding"/>
    <property type="evidence" value="ECO:0007669"/>
    <property type="project" value="InterPro"/>
</dbReference>
<dbReference type="SUPFAM" id="SSF56645">
    <property type="entry name" value="Acyl-CoA dehydrogenase NM domain-like"/>
    <property type="match status" value="1"/>
</dbReference>
<dbReference type="EMBL" id="CP012199">
    <property type="protein sequence ID" value="AMG73475.1"/>
    <property type="molecule type" value="Genomic_DNA"/>
</dbReference>
<comment type="similarity">
    <text evidence="2 6">Belongs to the acyl-CoA dehydrogenase family.</text>
</comment>
<evidence type="ECO:0000259" key="7">
    <source>
        <dbReference type="Pfam" id="PF00441"/>
    </source>
</evidence>
<dbReference type="InterPro" id="IPR009075">
    <property type="entry name" value="AcylCo_DH/oxidase_C"/>
</dbReference>
<dbReference type="PANTHER" id="PTHR43292:SF3">
    <property type="entry name" value="ACYL-COA DEHYDROGENASE FADE29"/>
    <property type="match status" value="1"/>
</dbReference>
<evidence type="ECO:0000256" key="2">
    <source>
        <dbReference type="ARBA" id="ARBA00009347"/>
    </source>
</evidence>
<keyword evidence="5 6" id="KW-0560">Oxidoreductase</keyword>
<evidence type="ECO:0000313" key="10">
    <source>
        <dbReference type="EMBL" id="AMG73475.1"/>
    </source>
</evidence>
<dbReference type="Pfam" id="PF02771">
    <property type="entry name" value="Acyl-CoA_dh_N"/>
    <property type="match status" value="1"/>
</dbReference>
<comment type="cofactor">
    <cofactor evidence="1 6">
        <name>FAD</name>
        <dbReference type="ChEBI" id="CHEBI:57692"/>
    </cofactor>
</comment>
<keyword evidence="4 6" id="KW-0274">FAD</keyword>
<dbReference type="SUPFAM" id="SSF47203">
    <property type="entry name" value="Acyl-CoA dehydrogenase C-terminal domain-like"/>
    <property type="match status" value="1"/>
</dbReference>
<dbReference type="InterPro" id="IPR009100">
    <property type="entry name" value="AcylCoA_DH/oxidase_NM_dom_sf"/>
</dbReference>
<organism evidence="10 11">
    <name type="scientific">Sphingopyxis granuli</name>
    <dbReference type="NCBI Taxonomy" id="267128"/>
    <lineage>
        <taxon>Bacteria</taxon>
        <taxon>Pseudomonadati</taxon>
        <taxon>Pseudomonadota</taxon>
        <taxon>Alphaproteobacteria</taxon>
        <taxon>Sphingomonadales</taxon>
        <taxon>Sphingomonadaceae</taxon>
        <taxon>Sphingopyxis</taxon>
    </lineage>
</organism>
<evidence type="ECO:0000259" key="8">
    <source>
        <dbReference type="Pfam" id="PF02770"/>
    </source>
</evidence>
<dbReference type="InterPro" id="IPR037069">
    <property type="entry name" value="AcylCoA_DH/ox_N_sf"/>
</dbReference>
<dbReference type="Gene3D" id="1.10.540.10">
    <property type="entry name" value="Acyl-CoA dehydrogenase/oxidase, N-terminal domain"/>
    <property type="match status" value="1"/>
</dbReference>
<proteinExistence type="inferred from homology"/>
<evidence type="ECO:0000256" key="3">
    <source>
        <dbReference type="ARBA" id="ARBA00022630"/>
    </source>
</evidence>
<dbReference type="Pfam" id="PF02770">
    <property type="entry name" value="Acyl-CoA_dh_M"/>
    <property type="match status" value="1"/>
</dbReference>
<evidence type="ECO:0000256" key="6">
    <source>
        <dbReference type="RuleBase" id="RU362125"/>
    </source>
</evidence>
<feature type="domain" description="Acyl-CoA dehydrogenase/oxidase C-terminal" evidence="7">
    <location>
        <begin position="225"/>
        <end position="378"/>
    </location>
</feature>
<dbReference type="InterPro" id="IPR046373">
    <property type="entry name" value="Acyl-CoA_Oxase/DH_mid-dom_sf"/>
</dbReference>
<dbReference type="Proteomes" id="UP000058599">
    <property type="component" value="Chromosome"/>
</dbReference>
<dbReference type="Pfam" id="PF00441">
    <property type="entry name" value="Acyl-CoA_dh_1"/>
    <property type="match status" value="1"/>
</dbReference>
<name>A0AA86GJL0_9SPHN</name>
<accession>A0AA86GJL0</accession>
<keyword evidence="3 6" id="KW-0285">Flavoprotein</keyword>
<protein>
    <submittedName>
        <fullName evidence="10">Acyl-CoA dehydrogenase</fullName>
        <ecNumber evidence="10">1.3.8.1</ecNumber>
    </submittedName>
</protein>
<evidence type="ECO:0000256" key="5">
    <source>
        <dbReference type="ARBA" id="ARBA00023002"/>
    </source>
</evidence>
<dbReference type="PANTHER" id="PTHR43292">
    <property type="entry name" value="ACYL-COA DEHYDROGENASE"/>
    <property type="match status" value="1"/>
</dbReference>
<feature type="domain" description="Acyl-CoA dehydrogenase/oxidase N-terminal" evidence="9">
    <location>
        <begin position="10"/>
        <end position="116"/>
    </location>
</feature>
<dbReference type="AlphaFoldDB" id="A0AA86GJL0"/>